<dbReference type="PANTHER" id="PTHR13829:SF2">
    <property type="entry name" value="U6 SNRNA-ASSOCIATED SM-LIKE PROTEIN LSM2"/>
    <property type="match status" value="1"/>
</dbReference>
<evidence type="ECO:0000256" key="5">
    <source>
        <dbReference type="ARBA" id="ARBA00022884"/>
    </source>
</evidence>
<dbReference type="SUPFAM" id="SSF50182">
    <property type="entry name" value="Sm-like ribonucleoproteins"/>
    <property type="match status" value="1"/>
</dbReference>
<reference evidence="10" key="1">
    <citation type="submission" date="2022-03" db="EMBL/GenBank/DDBJ databases">
        <title>Draft genome sequence of Aduncisulcus paluster, a free-living microaerophilic Fornicata.</title>
        <authorList>
            <person name="Yuyama I."/>
            <person name="Kume K."/>
            <person name="Tamura T."/>
            <person name="Inagaki Y."/>
            <person name="Hashimoto T."/>
        </authorList>
    </citation>
    <scope>NUCLEOTIDE SEQUENCE</scope>
    <source>
        <strain evidence="10">NY0171</strain>
    </source>
</reference>
<keyword evidence="8" id="KW-0687">Ribonucleoprotein</keyword>
<comment type="similarity">
    <text evidence="2">Belongs to the snRNP Sm proteins family.</text>
</comment>
<keyword evidence="3" id="KW-0507">mRNA processing</keyword>
<name>A0ABQ5KQS0_9EUKA</name>
<dbReference type="Gene3D" id="2.30.30.100">
    <property type="match status" value="1"/>
</dbReference>
<keyword evidence="6" id="KW-0508">mRNA splicing</keyword>
<evidence type="ECO:0000256" key="6">
    <source>
        <dbReference type="ARBA" id="ARBA00023187"/>
    </source>
</evidence>
<evidence type="ECO:0000313" key="10">
    <source>
        <dbReference type="EMBL" id="GKT34835.1"/>
    </source>
</evidence>
<gene>
    <name evidence="10" type="ORF">ADUPG1_008114</name>
</gene>
<proteinExistence type="inferred from homology"/>
<comment type="subcellular location">
    <subcellularLocation>
        <location evidence="1">Nucleus</location>
    </subcellularLocation>
</comment>
<dbReference type="InterPro" id="IPR016654">
    <property type="entry name" value="U6_snRNA_Lsm2"/>
</dbReference>
<evidence type="ECO:0000256" key="3">
    <source>
        <dbReference type="ARBA" id="ARBA00022664"/>
    </source>
</evidence>
<keyword evidence="11" id="KW-1185">Reference proteome</keyword>
<organism evidence="10 11">
    <name type="scientific">Aduncisulcus paluster</name>
    <dbReference type="NCBI Taxonomy" id="2918883"/>
    <lineage>
        <taxon>Eukaryota</taxon>
        <taxon>Metamonada</taxon>
        <taxon>Carpediemonas-like organisms</taxon>
        <taxon>Aduncisulcus</taxon>
    </lineage>
</organism>
<evidence type="ECO:0000256" key="7">
    <source>
        <dbReference type="ARBA" id="ARBA00023242"/>
    </source>
</evidence>
<sequence>MLFVSFFRSLPGKRISVELNEGIILEGILDSVDPFLNFGLSDLKVIKSEGRSYLHSLDTIFIRGNRVRYVSILDDKNIDVPLLVEASRRASKTIKIIVSETKREEIIDKHKQEVKKQDITDEVEREVEKALAEIE</sequence>
<dbReference type="InterPro" id="IPR010920">
    <property type="entry name" value="LSM_dom_sf"/>
</dbReference>
<evidence type="ECO:0000256" key="8">
    <source>
        <dbReference type="ARBA" id="ARBA00023274"/>
    </source>
</evidence>
<protein>
    <submittedName>
        <fullName evidence="10">U6 snRNA-associated Sm-like protein LSm2 like protein</fullName>
    </submittedName>
</protein>
<dbReference type="PROSITE" id="PS52002">
    <property type="entry name" value="SM"/>
    <property type="match status" value="1"/>
</dbReference>
<dbReference type="InterPro" id="IPR047575">
    <property type="entry name" value="Sm"/>
</dbReference>
<comment type="caution">
    <text evidence="10">The sequence shown here is derived from an EMBL/GenBank/DDBJ whole genome shotgun (WGS) entry which is preliminary data.</text>
</comment>
<dbReference type="PANTHER" id="PTHR13829">
    <property type="entry name" value="SNRNP CORE PROTEIN FAMILY MEMBER"/>
    <property type="match status" value="1"/>
</dbReference>
<feature type="domain" description="Sm" evidence="9">
    <location>
        <begin position="2"/>
        <end position="76"/>
    </location>
</feature>
<keyword evidence="4" id="KW-0747">Spliceosome</keyword>
<evidence type="ECO:0000256" key="4">
    <source>
        <dbReference type="ARBA" id="ARBA00022728"/>
    </source>
</evidence>
<dbReference type="InterPro" id="IPR001163">
    <property type="entry name" value="Sm_dom_euk/arc"/>
</dbReference>
<dbReference type="Pfam" id="PF01423">
    <property type="entry name" value="LSM"/>
    <property type="match status" value="1"/>
</dbReference>
<evidence type="ECO:0000256" key="1">
    <source>
        <dbReference type="ARBA" id="ARBA00004123"/>
    </source>
</evidence>
<keyword evidence="7" id="KW-0539">Nucleus</keyword>
<keyword evidence="5" id="KW-0694">RNA-binding</keyword>
<accession>A0ABQ5KQS0</accession>
<evidence type="ECO:0000256" key="2">
    <source>
        <dbReference type="ARBA" id="ARBA00006850"/>
    </source>
</evidence>
<evidence type="ECO:0000313" key="11">
    <source>
        <dbReference type="Proteomes" id="UP001057375"/>
    </source>
</evidence>
<evidence type="ECO:0000259" key="9">
    <source>
        <dbReference type="PROSITE" id="PS52002"/>
    </source>
</evidence>
<dbReference type="EMBL" id="BQXS01010875">
    <property type="protein sequence ID" value="GKT34835.1"/>
    <property type="molecule type" value="Genomic_DNA"/>
</dbReference>
<dbReference type="Proteomes" id="UP001057375">
    <property type="component" value="Unassembled WGS sequence"/>
</dbReference>
<dbReference type="SMART" id="SM00651">
    <property type="entry name" value="Sm"/>
    <property type="match status" value="1"/>
</dbReference>